<sequence length="115" mass="12459">MKKTGIRKKMATAILTTFPLISAIAYAGPLSMPSPLTFDAGPLGKLDVQGVASAFGFWQDNVPAITGFGGKKLVQISAMAWSSFKKVLANYSFMRKPVCLIIRLLGCLILPRRIQ</sequence>
<dbReference type="Proteomes" id="UP000271650">
    <property type="component" value="Chromosome"/>
</dbReference>
<evidence type="ECO:0000313" key="1">
    <source>
        <dbReference type="EMBL" id="XRI78004.1"/>
    </source>
</evidence>
<accession>A0ACD5HRE9</accession>
<proteinExistence type="predicted"/>
<keyword evidence="2" id="KW-1185">Reference proteome</keyword>
<name>A0ACD5HRE9_9PROT</name>
<protein>
    <submittedName>
        <fullName evidence="1">Uncharacterized protein</fullName>
    </submittedName>
</protein>
<evidence type="ECO:0000313" key="2">
    <source>
        <dbReference type="Proteomes" id="UP000271650"/>
    </source>
</evidence>
<organism evidence="1 2">
    <name type="scientific">Acidithiobacillus sulfuriphilus</name>
    <dbReference type="NCBI Taxonomy" id="1867749"/>
    <lineage>
        <taxon>Bacteria</taxon>
        <taxon>Pseudomonadati</taxon>
        <taxon>Pseudomonadota</taxon>
        <taxon>Acidithiobacillia</taxon>
        <taxon>Acidithiobacillales</taxon>
        <taxon>Acidithiobacillaceae</taxon>
        <taxon>Acidithiobacillus</taxon>
    </lineage>
</organism>
<gene>
    <name evidence="1" type="ORF">EC580_004835</name>
</gene>
<dbReference type="EMBL" id="CP127527">
    <property type="protein sequence ID" value="XRI78004.1"/>
    <property type="molecule type" value="Genomic_DNA"/>
</dbReference>
<reference evidence="1 2" key="1">
    <citation type="journal article" date="2019" name="Int. J. Syst. Evol. Microbiol.">
        <title>Acidithiobacillus sulfuriphilus sp. nov.: an extremely acidophilic sulfur-oxidizing chemolithotroph isolated from a neutral pH environment.</title>
        <authorList>
            <person name="Falagan C."/>
            <person name="Moya-Beltran A."/>
            <person name="Castro M."/>
            <person name="Quatrini R."/>
            <person name="Johnson D.B."/>
        </authorList>
    </citation>
    <scope>NUCLEOTIDE SEQUENCE [LARGE SCALE GENOMIC DNA]</scope>
    <source>
        <strain evidence="1 2">CJ-2</strain>
    </source>
</reference>